<feature type="compositionally biased region" description="Polar residues" evidence="1">
    <location>
        <begin position="176"/>
        <end position="190"/>
    </location>
</feature>
<dbReference type="AlphaFoldDB" id="A0A3M6QM69"/>
<comment type="caution">
    <text evidence="2">The sequence shown here is derived from an EMBL/GenBank/DDBJ whole genome shotgun (WGS) entry which is preliminary data.</text>
</comment>
<sequence>MSIQLIKNRVYRLTGTGVVAAAVGLALGACTQEPEPPADLGLDAGEIARQAAAEMQSDQRLASELLTQLQKTDPRIFDAYIELDAQGRKVAVISRRNDDDSIESWTTPPIEQILQNSQSGQGQQEAQAGGPSMGQMLAGAAMGALAGYALANMFSSGAQRFGNAGQYQQAKTASQSSYQRSVAQNHQQRAATRASALRQQGAFSGNNAAPRRSTMGSGS</sequence>
<feature type="compositionally biased region" description="Polar residues" evidence="1">
    <location>
        <begin position="197"/>
        <end position="207"/>
    </location>
</feature>
<proteinExistence type="predicted"/>
<keyword evidence="3" id="KW-1185">Reference proteome</keyword>
<feature type="region of interest" description="Disordered" evidence="1">
    <location>
        <begin position="176"/>
        <end position="219"/>
    </location>
</feature>
<evidence type="ECO:0008006" key="4">
    <source>
        <dbReference type="Google" id="ProtNLM"/>
    </source>
</evidence>
<evidence type="ECO:0000313" key="2">
    <source>
        <dbReference type="EMBL" id="RMX03502.1"/>
    </source>
</evidence>
<evidence type="ECO:0000313" key="3">
    <source>
        <dbReference type="Proteomes" id="UP000278006"/>
    </source>
</evidence>
<dbReference type="PROSITE" id="PS51257">
    <property type="entry name" value="PROKAR_LIPOPROTEIN"/>
    <property type="match status" value="1"/>
</dbReference>
<dbReference type="EMBL" id="RDQO01000006">
    <property type="protein sequence ID" value="RMX03502.1"/>
    <property type="molecule type" value="Genomic_DNA"/>
</dbReference>
<dbReference type="RefSeq" id="WP_122231441.1">
    <property type="nucleotide sequence ID" value="NZ_RDQO01000006.1"/>
</dbReference>
<organism evidence="2 3">
    <name type="scientific">Corticibacter populi</name>
    <dbReference type="NCBI Taxonomy" id="1550736"/>
    <lineage>
        <taxon>Bacteria</taxon>
        <taxon>Pseudomonadati</taxon>
        <taxon>Pseudomonadota</taxon>
        <taxon>Betaproteobacteria</taxon>
        <taxon>Burkholderiales</taxon>
        <taxon>Comamonadaceae</taxon>
        <taxon>Corticibacter</taxon>
    </lineage>
</organism>
<protein>
    <recommendedName>
        <fullName evidence="4">Lipoprotein</fullName>
    </recommendedName>
</protein>
<gene>
    <name evidence="2" type="ORF">D8I35_16635</name>
</gene>
<name>A0A3M6QM69_9BURK</name>
<accession>A0A3M6QM69</accession>
<evidence type="ECO:0000256" key="1">
    <source>
        <dbReference type="SAM" id="MobiDB-lite"/>
    </source>
</evidence>
<dbReference type="Proteomes" id="UP000278006">
    <property type="component" value="Unassembled WGS sequence"/>
</dbReference>
<reference evidence="2 3" key="1">
    <citation type="submission" date="2018-10" db="EMBL/GenBank/DDBJ databases">
        <title>Draft genome of Cortibacter populi DSM10536.</title>
        <authorList>
            <person name="Bernier A.-M."/>
            <person name="Bernard K."/>
        </authorList>
    </citation>
    <scope>NUCLEOTIDE SEQUENCE [LARGE SCALE GENOMIC DNA]</scope>
    <source>
        <strain evidence="2 3">DSM 105136</strain>
    </source>
</reference>